<dbReference type="Gene3D" id="2.150.10.10">
    <property type="entry name" value="Serralysin-like metalloprotease, C-terminal"/>
    <property type="match status" value="2"/>
</dbReference>
<dbReference type="GO" id="GO:0005509">
    <property type="term" value="F:calcium ion binding"/>
    <property type="evidence" value="ECO:0007669"/>
    <property type="project" value="InterPro"/>
</dbReference>
<evidence type="ECO:0000313" key="4">
    <source>
        <dbReference type="EMBL" id="CUX83361.1"/>
    </source>
</evidence>
<proteinExistence type="predicted"/>
<name>A0A0P7YP17_9RHOB</name>
<dbReference type="PANTHER" id="PTHR38340:SF1">
    <property type="entry name" value="S-LAYER PROTEIN"/>
    <property type="match status" value="1"/>
</dbReference>
<dbReference type="PRINTS" id="PR00313">
    <property type="entry name" value="CABNDNGRPT"/>
</dbReference>
<accession>A0A0P7YP17</accession>
<protein>
    <submittedName>
        <fullName evidence="5">Hemolysin-type calcium-binding repeat (2 copies)</fullName>
    </submittedName>
    <submittedName>
        <fullName evidence="4">Hemolysin-type calcium-binding repeat-containing protein</fullName>
    </submittedName>
</protein>
<dbReference type="PROSITE" id="PS00330">
    <property type="entry name" value="HEMOLYSIN_CALCIUM"/>
    <property type="match status" value="2"/>
</dbReference>
<dbReference type="AlphaFoldDB" id="A0A0P7YP17"/>
<organism evidence="5 6">
    <name type="scientific">Roseibaca calidilacus</name>
    <dbReference type="NCBI Taxonomy" id="1666912"/>
    <lineage>
        <taxon>Bacteria</taxon>
        <taxon>Pseudomonadati</taxon>
        <taxon>Pseudomonadota</taxon>
        <taxon>Alphaproteobacteria</taxon>
        <taxon>Rhodobacterales</taxon>
        <taxon>Paracoccaceae</taxon>
        <taxon>Roseinatronobacter</taxon>
    </lineage>
</organism>
<dbReference type="GO" id="GO:0005576">
    <property type="term" value="C:extracellular region"/>
    <property type="evidence" value="ECO:0007669"/>
    <property type="project" value="UniProtKB-SubCell"/>
</dbReference>
<dbReference type="EMBL" id="FBYC01000004">
    <property type="protein sequence ID" value="CUX83361.1"/>
    <property type="molecule type" value="Genomic_DNA"/>
</dbReference>
<dbReference type="EMBL" id="LJSG01000017">
    <property type="protein sequence ID" value="KPP90527.1"/>
    <property type="molecule type" value="Genomic_DNA"/>
</dbReference>
<feature type="compositionally biased region" description="Polar residues" evidence="3">
    <location>
        <begin position="52"/>
        <end position="65"/>
    </location>
</feature>
<reference evidence="5 6" key="1">
    <citation type="submission" date="2015-09" db="EMBL/GenBank/DDBJ databases">
        <title>Identification and resolution of microdiversity through metagenomic sequencing of parallel consortia.</title>
        <authorList>
            <person name="Nelson W.C."/>
            <person name="Romine M.F."/>
            <person name="Lindemann S.R."/>
        </authorList>
    </citation>
    <scope>NUCLEOTIDE SEQUENCE [LARGE SCALE GENOMIC DNA]</scope>
    <source>
        <strain evidence="5">HL-91</strain>
    </source>
</reference>
<evidence type="ECO:0000313" key="6">
    <source>
        <dbReference type="Proteomes" id="UP000050413"/>
    </source>
</evidence>
<dbReference type="Proteomes" id="UP000182045">
    <property type="component" value="Unassembled WGS sequence"/>
</dbReference>
<evidence type="ECO:0000256" key="3">
    <source>
        <dbReference type="SAM" id="MobiDB-lite"/>
    </source>
</evidence>
<dbReference type="InterPro" id="IPR011049">
    <property type="entry name" value="Serralysin-like_metalloprot_C"/>
</dbReference>
<feature type="region of interest" description="Disordered" evidence="3">
    <location>
        <begin position="1"/>
        <end position="93"/>
    </location>
</feature>
<feature type="compositionally biased region" description="Acidic residues" evidence="3">
    <location>
        <begin position="17"/>
        <end position="30"/>
    </location>
</feature>
<evidence type="ECO:0000256" key="2">
    <source>
        <dbReference type="ARBA" id="ARBA00022525"/>
    </source>
</evidence>
<dbReference type="InterPro" id="IPR050557">
    <property type="entry name" value="RTX_toxin/Mannuronan_C5-epim"/>
</dbReference>
<dbReference type="InterPro" id="IPR001343">
    <property type="entry name" value="Hemolysn_Ca-bd"/>
</dbReference>
<dbReference type="PANTHER" id="PTHR38340">
    <property type="entry name" value="S-LAYER PROTEIN"/>
    <property type="match status" value="1"/>
</dbReference>
<sequence length="300" mass="30074">MSVSDLFAPQPSGGTTTDEEADDPPSDEAAADLGGSAPLQLLLDYPDAQSDDVATTVPQGETGSSPALGLFDGLGERVHSSDTYPPQPAEAPQHLEGDLTENRLRGGAMNDSILGYGGADHLAGHGGDDWLDGGSGDDSLIGGAGDDTLFGSGGDDTLIGGLGNDLLSAGGGVNTLMAGDGDDTLLGQSGPSFLNGGAGNDLLHAGAGNLLHGGAGNDQFRLSGPSAVAGPVQILDYTAEEDEIQFTYDPAQGLPDLSITFDPNAPDLAEIRLAGEVLAQIANARGLSLSDITLIAQPGE</sequence>
<dbReference type="Proteomes" id="UP000050413">
    <property type="component" value="Unassembled WGS sequence"/>
</dbReference>
<dbReference type="Pfam" id="PF00353">
    <property type="entry name" value="HemolysinCabind"/>
    <property type="match status" value="4"/>
</dbReference>
<evidence type="ECO:0000313" key="5">
    <source>
        <dbReference type="EMBL" id="KPP90527.1"/>
    </source>
</evidence>
<dbReference type="STRING" id="1666912.Ga0058931_2936"/>
<evidence type="ECO:0000256" key="1">
    <source>
        <dbReference type="ARBA" id="ARBA00004613"/>
    </source>
</evidence>
<comment type="caution">
    <text evidence="5">The sequence shown here is derived from an EMBL/GenBank/DDBJ whole genome shotgun (WGS) entry which is preliminary data.</text>
</comment>
<evidence type="ECO:0000313" key="7">
    <source>
        <dbReference type="Proteomes" id="UP000182045"/>
    </source>
</evidence>
<gene>
    <name evidence="4" type="ORF">Ga0058931_2936</name>
    <name evidence="5" type="ORF">HLUCCA05_13715</name>
</gene>
<dbReference type="SUPFAM" id="SSF51120">
    <property type="entry name" value="beta-Roll"/>
    <property type="match status" value="2"/>
</dbReference>
<dbReference type="InterPro" id="IPR018511">
    <property type="entry name" value="Hemolysin-typ_Ca-bd_CS"/>
</dbReference>
<keyword evidence="2" id="KW-0964">Secreted</keyword>
<keyword evidence="7" id="KW-1185">Reference proteome</keyword>
<reference evidence="4 7" key="2">
    <citation type="submission" date="2016-01" db="EMBL/GenBank/DDBJ databases">
        <authorList>
            <person name="Varghese N."/>
        </authorList>
    </citation>
    <scope>NUCLEOTIDE SEQUENCE [LARGE SCALE GENOMIC DNA]</scope>
    <source>
        <strain evidence="4 7">HL-91</strain>
    </source>
</reference>
<comment type="subcellular location">
    <subcellularLocation>
        <location evidence="1">Secreted</location>
    </subcellularLocation>
</comment>